<accession>A0A8S5NI26</accession>
<organism evidence="1">
    <name type="scientific">Siphoviridae sp. ctgu013</name>
    <dbReference type="NCBI Taxonomy" id="2826421"/>
    <lineage>
        <taxon>Viruses</taxon>
        <taxon>Duplodnaviria</taxon>
        <taxon>Heunggongvirae</taxon>
        <taxon>Uroviricota</taxon>
        <taxon>Caudoviricetes</taxon>
    </lineage>
</organism>
<name>A0A8S5NI26_9CAUD</name>
<protein>
    <submittedName>
        <fullName evidence="1">Uncharacterized protein</fullName>
    </submittedName>
</protein>
<dbReference type="EMBL" id="BK015171">
    <property type="protein sequence ID" value="DAD94020.1"/>
    <property type="molecule type" value="Genomic_DNA"/>
</dbReference>
<sequence>MARRRIFPWMWWFQTASFYCILHGKHAIIIRRFI</sequence>
<reference evidence="1" key="1">
    <citation type="journal article" date="2021" name="Proc. Natl. Acad. Sci. U.S.A.">
        <title>A Catalog of Tens of Thousands of Viruses from Human Metagenomes Reveals Hidden Associations with Chronic Diseases.</title>
        <authorList>
            <person name="Tisza M.J."/>
            <person name="Buck C.B."/>
        </authorList>
    </citation>
    <scope>NUCLEOTIDE SEQUENCE</scope>
    <source>
        <strain evidence="1">Ctgu013</strain>
    </source>
</reference>
<proteinExistence type="predicted"/>
<evidence type="ECO:0000313" key="1">
    <source>
        <dbReference type="EMBL" id="DAD94020.1"/>
    </source>
</evidence>